<proteinExistence type="predicted"/>
<dbReference type="Pfam" id="PF01425">
    <property type="entry name" value="Amidase"/>
    <property type="match status" value="1"/>
</dbReference>
<dbReference type="InterPro" id="IPR058329">
    <property type="entry name" value="Arp1_N"/>
</dbReference>
<name>A0A2T2NYZ2_CORCC</name>
<dbReference type="OrthoDB" id="5423360at2759"/>
<dbReference type="InterPro" id="IPR036928">
    <property type="entry name" value="AS_sf"/>
</dbReference>
<dbReference type="PANTHER" id="PTHR46310:SF7">
    <property type="entry name" value="AMIDASE 1"/>
    <property type="match status" value="1"/>
</dbReference>
<sequence length="546" mass="62149">MEVTDLAPEGDKKQQTLEELRVGTDRYLLLWPKPFSDPGLKEVSVLTAFEYDKEDPVELDWIRNKVKEYSTEDDVFRLEFLQAIVILHSYSESLKVTGPAREFLRGQGTRIVAARRIDEKEGWLSPGPYYHCNKNLRPIWKLYEDTCGAFLYTAIPGREREPFKLQTAGHTPGTLAIAIPTRIKSYIGKKDVSKSALRGWRIAVKDNFHIKNLHTTVCNPAYHDLYTPSESTAACIQKLYDAGAYIVGTTKLASFAGTEEPMQCIDWQAPFNPRSDGYYGSGAEIAAYPWLDITVGSDTSGSGRRPGLWNGCFAMRPSHGYLPHEGLVGSFPQFDVPTFFGRDLVTCKIFAEAWYGQLLPRQVSIKQVDASLHSFFYEDYHNFETFRRDYRAKFGKDAYISSPVRWQWELSSCISSKAHLEAMRRLEVYKDWFNEAIMKPDRRRTLVLLPIEEIAPRYRDEMPKTHFKPVGVPNLFLSPILKTPELTVPIGSYPYQSKVSGAMEKLPVVISVVGPPGQDVFLIDIVLQCLRSTCRPHRVLTSPEMF</sequence>
<evidence type="ECO:0000259" key="1">
    <source>
        <dbReference type="Pfam" id="PF01425"/>
    </source>
</evidence>
<dbReference type="SUPFAM" id="SSF75304">
    <property type="entry name" value="Amidase signature (AS) enzymes"/>
    <property type="match status" value="1"/>
</dbReference>
<dbReference type="AlphaFoldDB" id="A0A2T2NYZ2"/>
<dbReference type="STRING" id="1448308.A0A2T2NYZ2"/>
<dbReference type="EMBL" id="KZ678131">
    <property type="protein sequence ID" value="PSN70640.1"/>
    <property type="molecule type" value="Genomic_DNA"/>
</dbReference>
<dbReference type="Proteomes" id="UP000240883">
    <property type="component" value="Unassembled WGS sequence"/>
</dbReference>
<feature type="domain" description="Scytalone dehydratase-like protein Arp1 N-terminal" evidence="2">
    <location>
        <begin position="54"/>
        <end position="112"/>
    </location>
</feature>
<dbReference type="PANTHER" id="PTHR46310">
    <property type="entry name" value="AMIDASE 1"/>
    <property type="match status" value="1"/>
</dbReference>
<evidence type="ECO:0000313" key="4">
    <source>
        <dbReference type="Proteomes" id="UP000240883"/>
    </source>
</evidence>
<dbReference type="Pfam" id="PF26053">
    <property type="entry name" value="DUF8016"/>
    <property type="match status" value="1"/>
</dbReference>
<dbReference type="InterPro" id="IPR023631">
    <property type="entry name" value="Amidase_dom"/>
</dbReference>
<evidence type="ECO:0000313" key="3">
    <source>
        <dbReference type="EMBL" id="PSN70640.1"/>
    </source>
</evidence>
<protein>
    <submittedName>
        <fullName evidence="3">Amidase signature enzyme</fullName>
    </submittedName>
</protein>
<dbReference type="Gene3D" id="3.90.1300.10">
    <property type="entry name" value="Amidase signature (AS) domain"/>
    <property type="match status" value="2"/>
</dbReference>
<reference evidence="3 4" key="1">
    <citation type="journal article" date="2018" name="Front. Microbiol.">
        <title>Genome-Wide Analysis of Corynespora cassiicola Leaf Fall Disease Putative Effectors.</title>
        <authorList>
            <person name="Lopez D."/>
            <person name="Ribeiro S."/>
            <person name="Label P."/>
            <person name="Fumanal B."/>
            <person name="Venisse J.S."/>
            <person name="Kohler A."/>
            <person name="de Oliveira R.R."/>
            <person name="Labutti K."/>
            <person name="Lipzen A."/>
            <person name="Lail K."/>
            <person name="Bauer D."/>
            <person name="Ohm R.A."/>
            <person name="Barry K.W."/>
            <person name="Spatafora J."/>
            <person name="Grigoriev I.V."/>
            <person name="Martin F.M."/>
            <person name="Pujade-Renaud V."/>
        </authorList>
    </citation>
    <scope>NUCLEOTIDE SEQUENCE [LARGE SCALE GENOMIC DNA]</scope>
    <source>
        <strain evidence="3 4">Philippines</strain>
    </source>
</reference>
<evidence type="ECO:0000259" key="2">
    <source>
        <dbReference type="Pfam" id="PF26053"/>
    </source>
</evidence>
<accession>A0A2T2NYZ2</accession>
<feature type="domain" description="Amidase" evidence="1">
    <location>
        <begin position="192"/>
        <end position="356"/>
    </location>
</feature>
<organism evidence="3 4">
    <name type="scientific">Corynespora cassiicola Philippines</name>
    <dbReference type="NCBI Taxonomy" id="1448308"/>
    <lineage>
        <taxon>Eukaryota</taxon>
        <taxon>Fungi</taxon>
        <taxon>Dikarya</taxon>
        <taxon>Ascomycota</taxon>
        <taxon>Pezizomycotina</taxon>
        <taxon>Dothideomycetes</taxon>
        <taxon>Pleosporomycetidae</taxon>
        <taxon>Pleosporales</taxon>
        <taxon>Corynesporascaceae</taxon>
        <taxon>Corynespora</taxon>
    </lineage>
</organism>
<gene>
    <name evidence="3" type="ORF">BS50DRAFT_597916</name>
</gene>
<keyword evidence="4" id="KW-1185">Reference proteome</keyword>